<keyword evidence="2" id="KW-1185">Reference proteome</keyword>
<accession>A0ACB7XFU2</accession>
<proteinExistence type="predicted"/>
<dbReference type="Proteomes" id="UP000828048">
    <property type="component" value="Chromosome 10"/>
</dbReference>
<sequence>MRLENGIEHLQKAANLGHDGASYALGIISLFSGDQLIKQQGIKTLSGIRNKANTSRRLRNCREELRAILRKIWVRNPFTRNPLVVRQERPVCGTMKGDQHKRRRGWESDDDDDIQCDACQRDREVGSLCEMISYVF</sequence>
<protein>
    <submittedName>
        <fullName evidence="1">Uncharacterized protein</fullName>
    </submittedName>
</protein>
<evidence type="ECO:0000313" key="2">
    <source>
        <dbReference type="Proteomes" id="UP000828048"/>
    </source>
</evidence>
<evidence type="ECO:0000313" key="1">
    <source>
        <dbReference type="EMBL" id="KAH7839629.1"/>
    </source>
</evidence>
<gene>
    <name evidence="1" type="ORF">Vadar_006505</name>
</gene>
<comment type="caution">
    <text evidence="1">The sequence shown here is derived from an EMBL/GenBank/DDBJ whole genome shotgun (WGS) entry which is preliminary data.</text>
</comment>
<name>A0ACB7XFU2_9ERIC</name>
<reference evidence="1 2" key="1">
    <citation type="journal article" date="2021" name="Hortic Res">
        <title>High-quality reference genome and annotation aids understanding of berry development for evergreen blueberry (Vaccinium darrowii).</title>
        <authorList>
            <person name="Yu J."/>
            <person name="Hulse-Kemp A.M."/>
            <person name="Babiker E."/>
            <person name="Staton M."/>
        </authorList>
    </citation>
    <scope>NUCLEOTIDE SEQUENCE [LARGE SCALE GENOMIC DNA]</scope>
    <source>
        <strain evidence="2">cv. NJ 8807/NJ 8810</strain>
        <tissue evidence="1">Young leaf</tissue>
    </source>
</reference>
<dbReference type="EMBL" id="CM037160">
    <property type="protein sequence ID" value="KAH7839629.1"/>
    <property type="molecule type" value="Genomic_DNA"/>
</dbReference>
<organism evidence="1 2">
    <name type="scientific">Vaccinium darrowii</name>
    <dbReference type="NCBI Taxonomy" id="229202"/>
    <lineage>
        <taxon>Eukaryota</taxon>
        <taxon>Viridiplantae</taxon>
        <taxon>Streptophyta</taxon>
        <taxon>Embryophyta</taxon>
        <taxon>Tracheophyta</taxon>
        <taxon>Spermatophyta</taxon>
        <taxon>Magnoliopsida</taxon>
        <taxon>eudicotyledons</taxon>
        <taxon>Gunneridae</taxon>
        <taxon>Pentapetalae</taxon>
        <taxon>asterids</taxon>
        <taxon>Ericales</taxon>
        <taxon>Ericaceae</taxon>
        <taxon>Vaccinioideae</taxon>
        <taxon>Vaccinieae</taxon>
        <taxon>Vaccinium</taxon>
    </lineage>
</organism>